<dbReference type="AlphaFoldDB" id="A0A0F4ZGG1"/>
<comment type="caution">
    <text evidence="2">The sequence shown here is derived from an EMBL/GenBank/DDBJ whole genome shotgun (WGS) entry which is preliminary data.</text>
</comment>
<keyword evidence="3" id="KW-1185">Reference proteome</keyword>
<proteinExistence type="predicted"/>
<accession>A0A0F4ZGG1</accession>
<evidence type="ECO:0000256" key="1">
    <source>
        <dbReference type="SAM" id="MobiDB-lite"/>
    </source>
</evidence>
<evidence type="ECO:0000313" key="2">
    <source>
        <dbReference type="EMBL" id="KKA29191.1"/>
    </source>
</evidence>
<dbReference type="Proteomes" id="UP000033483">
    <property type="component" value="Unassembled WGS sequence"/>
</dbReference>
<dbReference type="EMBL" id="LAEV01000945">
    <property type="protein sequence ID" value="KKA29191.1"/>
    <property type="molecule type" value="Genomic_DNA"/>
</dbReference>
<dbReference type="OrthoDB" id="5223319at2759"/>
<organism evidence="2 3">
    <name type="scientific">Thielaviopsis punctulata</name>
    <dbReference type="NCBI Taxonomy" id="72032"/>
    <lineage>
        <taxon>Eukaryota</taxon>
        <taxon>Fungi</taxon>
        <taxon>Dikarya</taxon>
        <taxon>Ascomycota</taxon>
        <taxon>Pezizomycotina</taxon>
        <taxon>Sordariomycetes</taxon>
        <taxon>Hypocreomycetidae</taxon>
        <taxon>Microascales</taxon>
        <taxon>Ceratocystidaceae</taxon>
        <taxon>Thielaviopsis</taxon>
    </lineage>
</organism>
<evidence type="ECO:0000313" key="3">
    <source>
        <dbReference type="Proteomes" id="UP000033483"/>
    </source>
</evidence>
<sequence length="536" mass="60609">MDATQTHQTTESSVSPDYFKVRPIPRQLKDQVQIYFEEQLYSLALTLLTNILSSGASSEKYPFVPRLIPPPSHIAFICTLIVHPRTTSRAESLEARNAATMAQRYLHNLLHMVGPIGGRFKQAFQFKTPGNRRQRDAADGEAWTAGSESDDDDRIGGHVARETNLWTSGADFWGVVGWALNCSVAHPVRWECWREWLEFMLDVLRADWAYHLEFSRDMDAETIETVMQDTLIVSYLSDKASRNSCFKWVKKALFADGKAAAASVFQEVFPKETKEAPRQQVRRKHSEAMDLENDKFGDYDSDGNSSSDNEIPDPMTLPIESSLLDPPSFVDLDLSGDEIDLYIESIPMRLKLINMLSDVAVLFGRDFIVVDDFYEEIARELRQLPFPMFQAYTRFTGTVLTISQYIFLMRELFYQLLPPSHTKPAKVDKSAAADGWITQDILEQCFLPYPAAAMACRDNAQVQFLCEQTIIALNADASVAWSEELVDAAEKGVVARLKKVKQSRGVKDKDTAAREMLESAPQRMKMILANVRESVA</sequence>
<feature type="region of interest" description="Disordered" evidence="1">
    <location>
        <begin position="293"/>
        <end position="317"/>
    </location>
</feature>
<reference evidence="2 3" key="1">
    <citation type="submission" date="2015-03" db="EMBL/GenBank/DDBJ databases">
        <authorList>
            <person name="Radwan O."/>
            <person name="Al-Naeli F.A."/>
            <person name="Rendon G.A."/>
            <person name="Fields C."/>
        </authorList>
    </citation>
    <scope>NUCLEOTIDE SEQUENCE [LARGE SCALE GENOMIC DNA]</scope>
    <source>
        <strain evidence="2">CR-DP1</strain>
    </source>
</reference>
<gene>
    <name evidence="2" type="ORF">TD95_005007</name>
</gene>
<name>A0A0F4ZGG1_9PEZI</name>
<feature type="region of interest" description="Disordered" evidence="1">
    <location>
        <begin position="129"/>
        <end position="154"/>
    </location>
</feature>
<protein>
    <submittedName>
        <fullName evidence="2">Uncharacterized protein</fullName>
    </submittedName>
</protein>